<accession>A0A3A5MQD1</accession>
<name>A0A3A5MQD1_9MICO</name>
<dbReference type="RefSeq" id="WP_119970341.1">
    <property type="nucleotide sequence ID" value="NZ_JBHSQA010000004.1"/>
</dbReference>
<dbReference type="OrthoDB" id="5112335at2"/>
<protein>
    <submittedName>
        <fullName evidence="1">Hpt domain-containing protein</fullName>
    </submittedName>
</protein>
<reference evidence="1 2" key="1">
    <citation type="submission" date="2018-09" db="EMBL/GenBank/DDBJ databases">
        <title>Novel species of Cryobacterium.</title>
        <authorList>
            <person name="Liu Q."/>
            <person name="Xin Y.-H."/>
        </authorList>
    </citation>
    <scope>NUCLEOTIDE SEQUENCE [LARGE SCALE GENOMIC DNA]</scope>
    <source>
        <strain evidence="1 2">Hh39</strain>
    </source>
</reference>
<proteinExistence type="predicted"/>
<organism evidence="1 2">
    <name type="scientific">Cryobacterium melibiosiphilum</name>
    <dbReference type="NCBI Taxonomy" id="995039"/>
    <lineage>
        <taxon>Bacteria</taxon>
        <taxon>Bacillati</taxon>
        <taxon>Actinomycetota</taxon>
        <taxon>Actinomycetes</taxon>
        <taxon>Micrococcales</taxon>
        <taxon>Microbacteriaceae</taxon>
        <taxon>Cryobacterium</taxon>
    </lineage>
</organism>
<gene>
    <name evidence="1" type="ORF">D6T64_00355</name>
</gene>
<sequence length="116" mass="12371">MGEHLEEASLRSLNSQLGGDHALQQRFVGDFVALWAVRIERLERALDLGRLDDADVVLLSIRSSSRMVGAVRLEAVAALVHGAVLLGDVPGCRAQLAGLESLGADACRELTAHFGL</sequence>
<dbReference type="Proteomes" id="UP000272015">
    <property type="component" value="Unassembled WGS sequence"/>
</dbReference>
<dbReference type="GO" id="GO:0000160">
    <property type="term" value="P:phosphorelay signal transduction system"/>
    <property type="evidence" value="ECO:0007669"/>
    <property type="project" value="InterPro"/>
</dbReference>
<evidence type="ECO:0000313" key="1">
    <source>
        <dbReference type="EMBL" id="RJT92310.1"/>
    </source>
</evidence>
<evidence type="ECO:0000313" key="2">
    <source>
        <dbReference type="Proteomes" id="UP000272015"/>
    </source>
</evidence>
<dbReference type="AlphaFoldDB" id="A0A3A5MQD1"/>
<comment type="caution">
    <text evidence="1">The sequence shown here is derived from an EMBL/GenBank/DDBJ whole genome shotgun (WGS) entry which is preliminary data.</text>
</comment>
<dbReference type="EMBL" id="QZVS01000024">
    <property type="protein sequence ID" value="RJT92310.1"/>
    <property type="molecule type" value="Genomic_DNA"/>
</dbReference>
<dbReference type="SUPFAM" id="SSF47226">
    <property type="entry name" value="Histidine-containing phosphotransfer domain, HPT domain"/>
    <property type="match status" value="1"/>
</dbReference>
<keyword evidence="2" id="KW-1185">Reference proteome</keyword>
<dbReference type="InterPro" id="IPR036641">
    <property type="entry name" value="HPT_dom_sf"/>
</dbReference>
<dbReference type="Gene3D" id="1.20.120.160">
    <property type="entry name" value="HPT domain"/>
    <property type="match status" value="1"/>
</dbReference>